<comment type="caution">
    <text evidence="21">The sequence shown here is derived from an EMBL/GenBank/DDBJ whole genome shotgun (WGS) entry which is preliminary data.</text>
</comment>
<dbReference type="InterPro" id="IPR041616">
    <property type="entry name" value="PheRS_beta_core"/>
</dbReference>
<evidence type="ECO:0000256" key="17">
    <source>
        <dbReference type="SAM" id="MobiDB-lite"/>
    </source>
</evidence>
<dbReference type="Pfam" id="PF03483">
    <property type="entry name" value="B3_4"/>
    <property type="match status" value="1"/>
</dbReference>
<dbReference type="Gene3D" id="3.50.40.10">
    <property type="entry name" value="Phenylalanyl-trna Synthetase, Chain B, domain 3"/>
    <property type="match status" value="1"/>
</dbReference>
<accession>A0A538SD28</accession>
<dbReference type="Pfam" id="PF03484">
    <property type="entry name" value="B5"/>
    <property type="match status" value="1"/>
</dbReference>
<dbReference type="Proteomes" id="UP000320184">
    <property type="component" value="Unassembled WGS sequence"/>
</dbReference>
<evidence type="ECO:0000313" key="22">
    <source>
        <dbReference type="Proteomes" id="UP000320184"/>
    </source>
</evidence>
<dbReference type="PROSITE" id="PS51483">
    <property type="entry name" value="B5"/>
    <property type="match status" value="1"/>
</dbReference>
<feature type="domain" description="FDX-ACB" evidence="19">
    <location>
        <begin position="734"/>
        <end position="827"/>
    </location>
</feature>
<feature type="region of interest" description="Disordered" evidence="17">
    <location>
        <begin position="195"/>
        <end position="214"/>
    </location>
</feature>
<keyword evidence="11 16" id="KW-0694">RNA-binding</keyword>
<dbReference type="SUPFAM" id="SSF56037">
    <property type="entry name" value="PheT/TilS domain"/>
    <property type="match status" value="1"/>
</dbReference>
<keyword evidence="4 15" id="KW-0963">Cytoplasm</keyword>
<evidence type="ECO:0000256" key="11">
    <source>
        <dbReference type="ARBA" id="ARBA00022884"/>
    </source>
</evidence>
<gene>
    <name evidence="15" type="primary">pheT</name>
    <name evidence="21" type="ORF">E6K73_10335</name>
</gene>
<keyword evidence="13 15" id="KW-0030">Aminoacyl-tRNA synthetase</keyword>
<dbReference type="Gene3D" id="2.40.50.140">
    <property type="entry name" value="Nucleic acid-binding proteins"/>
    <property type="match status" value="1"/>
</dbReference>
<feature type="domain" description="B5" evidence="20">
    <location>
        <begin position="415"/>
        <end position="489"/>
    </location>
</feature>
<dbReference type="SUPFAM" id="SSF55681">
    <property type="entry name" value="Class II aaRS and biotin synthetases"/>
    <property type="match status" value="1"/>
</dbReference>
<evidence type="ECO:0000256" key="9">
    <source>
        <dbReference type="ARBA" id="ARBA00022840"/>
    </source>
</evidence>
<dbReference type="Gene3D" id="3.30.930.10">
    <property type="entry name" value="Bira Bifunctional Protein, Domain 2"/>
    <property type="match status" value="1"/>
</dbReference>
<dbReference type="SUPFAM" id="SSF50249">
    <property type="entry name" value="Nucleic acid-binding proteins"/>
    <property type="match status" value="1"/>
</dbReference>
<dbReference type="NCBIfam" id="TIGR00472">
    <property type="entry name" value="pheT_bact"/>
    <property type="match status" value="1"/>
</dbReference>
<dbReference type="InterPro" id="IPR036690">
    <property type="entry name" value="Fdx_antiC-bd_sf"/>
</dbReference>
<feature type="binding site" evidence="15">
    <location>
        <position position="477"/>
    </location>
    <ligand>
        <name>Mg(2+)</name>
        <dbReference type="ChEBI" id="CHEBI:18420"/>
        <note>shared with alpha subunit</note>
    </ligand>
</feature>
<evidence type="ECO:0000256" key="10">
    <source>
        <dbReference type="ARBA" id="ARBA00022842"/>
    </source>
</evidence>
<dbReference type="InterPro" id="IPR020825">
    <property type="entry name" value="Phe-tRNA_synthase-like_B3/B4"/>
</dbReference>
<dbReference type="PROSITE" id="PS51447">
    <property type="entry name" value="FDX_ACB"/>
    <property type="match status" value="1"/>
</dbReference>
<evidence type="ECO:0000256" key="15">
    <source>
        <dbReference type="HAMAP-Rule" id="MF_00283"/>
    </source>
</evidence>
<dbReference type="InterPro" id="IPR009061">
    <property type="entry name" value="DNA-bd_dom_put_sf"/>
</dbReference>
<evidence type="ECO:0000259" key="20">
    <source>
        <dbReference type="PROSITE" id="PS51483"/>
    </source>
</evidence>
<dbReference type="PROSITE" id="PS50886">
    <property type="entry name" value="TRBD"/>
    <property type="match status" value="1"/>
</dbReference>
<feature type="binding site" evidence="15">
    <location>
        <position position="473"/>
    </location>
    <ligand>
        <name>Mg(2+)</name>
        <dbReference type="ChEBI" id="CHEBI:18420"/>
        <note>shared with alpha subunit</note>
    </ligand>
</feature>
<keyword evidence="9 15" id="KW-0067">ATP-binding</keyword>
<dbReference type="InterPro" id="IPR005146">
    <property type="entry name" value="B3/B4_tRNA-bd"/>
</dbReference>
<feature type="binding site" evidence="15">
    <location>
        <position position="467"/>
    </location>
    <ligand>
        <name>Mg(2+)</name>
        <dbReference type="ChEBI" id="CHEBI:18420"/>
        <note>shared with alpha subunit</note>
    </ligand>
</feature>
<evidence type="ECO:0000256" key="7">
    <source>
        <dbReference type="ARBA" id="ARBA00022723"/>
    </source>
</evidence>
<comment type="similarity">
    <text evidence="2 15">Belongs to the phenylalanyl-tRNA synthetase beta subunit family. Type 1 subfamily.</text>
</comment>
<dbReference type="CDD" id="cd02796">
    <property type="entry name" value="tRNA_bind_bactPheRS"/>
    <property type="match status" value="1"/>
</dbReference>
<dbReference type="GO" id="GO:0009328">
    <property type="term" value="C:phenylalanine-tRNA ligase complex"/>
    <property type="evidence" value="ECO:0007669"/>
    <property type="project" value="TreeGrafter"/>
</dbReference>
<dbReference type="GO" id="GO:0006432">
    <property type="term" value="P:phenylalanyl-tRNA aminoacylation"/>
    <property type="evidence" value="ECO:0007669"/>
    <property type="project" value="UniProtKB-UniRule"/>
</dbReference>
<evidence type="ECO:0000256" key="8">
    <source>
        <dbReference type="ARBA" id="ARBA00022741"/>
    </source>
</evidence>
<evidence type="ECO:0000256" key="16">
    <source>
        <dbReference type="PROSITE-ProRule" id="PRU00209"/>
    </source>
</evidence>
<dbReference type="CDD" id="cd00769">
    <property type="entry name" value="PheRS_beta_core"/>
    <property type="match status" value="1"/>
</dbReference>
<keyword evidence="6 15" id="KW-0436">Ligase</keyword>
<feature type="binding site" evidence="15">
    <location>
        <position position="476"/>
    </location>
    <ligand>
        <name>Mg(2+)</name>
        <dbReference type="ChEBI" id="CHEBI:18420"/>
        <note>shared with alpha subunit</note>
    </ligand>
</feature>
<dbReference type="InterPro" id="IPR045060">
    <property type="entry name" value="Phe-tRNA-ligase_IIc_bsu"/>
</dbReference>
<comment type="catalytic activity">
    <reaction evidence="14 15">
        <text>tRNA(Phe) + L-phenylalanine + ATP = L-phenylalanyl-tRNA(Phe) + AMP + diphosphate + H(+)</text>
        <dbReference type="Rhea" id="RHEA:19413"/>
        <dbReference type="Rhea" id="RHEA-COMP:9668"/>
        <dbReference type="Rhea" id="RHEA-COMP:9699"/>
        <dbReference type="ChEBI" id="CHEBI:15378"/>
        <dbReference type="ChEBI" id="CHEBI:30616"/>
        <dbReference type="ChEBI" id="CHEBI:33019"/>
        <dbReference type="ChEBI" id="CHEBI:58095"/>
        <dbReference type="ChEBI" id="CHEBI:78442"/>
        <dbReference type="ChEBI" id="CHEBI:78531"/>
        <dbReference type="ChEBI" id="CHEBI:456215"/>
        <dbReference type="EC" id="6.1.1.20"/>
    </reaction>
</comment>
<dbReference type="Gene3D" id="3.30.56.10">
    <property type="match status" value="2"/>
</dbReference>
<dbReference type="SMART" id="SM00896">
    <property type="entry name" value="FDX-ACB"/>
    <property type="match status" value="1"/>
</dbReference>
<comment type="cofactor">
    <cofactor evidence="15">
        <name>Mg(2+)</name>
        <dbReference type="ChEBI" id="CHEBI:18420"/>
    </cofactor>
    <text evidence="15">Binds 2 magnesium ions per tetramer.</text>
</comment>
<comment type="subcellular location">
    <subcellularLocation>
        <location evidence="1 15">Cytoplasm</location>
    </subcellularLocation>
</comment>
<sequence>MKLPLSWLREWVEVEAAAEDIATALTHRGFYVEGIESHGRSYPRVVVGRVLEVMRHPNADRLTLCRVDSGAGEVRVVCGAPNVRAGMVVPLATVGATLPGGTVIRKSTIRGEESQGMLCSARELELSDDHEGILDLAAYLDGGAEAAVGKPLDDVIGPPETVLEVEIPFNRPDALGVVGLGREVRAALGGRWTERAGPRLARPQGEDAGGGARRKEEFDLELEDQEGCPRYIAQALEGVAVGPSPRWLTCRLESVGQRAINNVVDITNFVLFELGQPLHAFDLDRLSGPAIRVRRARAGEKLTTLDGKRRELTGEILVIADRDRPVAVAGVMGGADTEVSESSTRLLLECAWFDPRRVRRGARALGLATEASKRFERGVDPGIGRAAVKRFLELLGQVCPRMTLGPGRERVVAAPGPPRIELRSSRCRRLIGLPVSTAEAAEHLERFEFGVQPGDPLRVTVPSWRVDVTIEDDLVEEVARSIGYDMIPEAALETGGAYATRSAREILVGRARRAMLARGLTEAWTSSMVSEREARETARLLGQDDGRLVRLQNPMSRESEVLRLNPLPGLLRACAHNLRQGIGAVRLFEIGPGFSWPAEREAATSSRPAGARAARAELPVEAPMVAAVLAGPRYAHAHDASQQPVDFDDAKGIWESWLEEMRVDSPIWRPYSANGWKPGASAEVATATSRIGWAGALSQALLRSWEIEAPVYAMVALLDPLRDAVAGPAVSLPGRFPPVRRDLAFFVPETATHLELERVLAAAAGEWLGSIELFDVYAGPGTPTGMKSMAYALQFQNPERTLTEAEVQAIQDRMVSAVVKSCGGRLRER</sequence>
<evidence type="ECO:0000313" key="21">
    <source>
        <dbReference type="EMBL" id="TMQ49277.1"/>
    </source>
</evidence>
<evidence type="ECO:0000256" key="6">
    <source>
        <dbReference type="ARBA" id="ARBA00022598"/>
    </source>
</evidence>
<dbReference type="GO" id="GO:0000049">
    <property type="term" value="F:tRNA binding"/>
    <property type="evidence" value="ECO:0007669"/>
    <property type="project" value="UniProtKB-UniRule"/>
</dbReference>
<dbReference type="SUPFAM" id="SSF46955">
    <property type="entry name" value="Putative DNA-binding domain"/>
    <property type="match status" value="1"/>
</dbReference>
<evidence type="ECO:0000256" key="14">
    <source>
        <dbReference type="ARBA" id="ARBA00049255"/>
    </source>
</evidence>
<dbReference type="InterPro" id="IPR004532">
    <property type="entry name" value="Phe-tRNA-ligase_IIc_bsu_bact"/>
</dbReference>
<dbReference type="PANTHER" id="PTHR10947:SF0">
    <property type="entry name" value="PHENYLALANINE--TRNA LIGASE BETA SUBUNIT"/>
    <property type="match status" value="1"/>
</dbReference>
<evidence type="ECO:0000256" key="3">
    <source>
        <dbReference type="ARBA" id="ARBA00011209"/>
    </source>
</evidence>
<dbReference type="InterPro" id="IPR005147">
    <property type="entry name" value="tRNA_synthase_B5-dom"/>
</dbReference>
<feature type="domain" description="TRNA-binding" evidence="18">
    <location>
        <begin position="39"/>
        <end position="147"/>
    </location>
</feature>
<dbReference type="GO" id="GO:0000287">
    <property type="term" value="F:magnesium ion binding"/>
    <property type="evidence" value="ECO:0007669"/>
    <property type="project" value="UniProtKB-UniRule"/>
</dbReference>
<dbReference type="NCBIfam" id="NF045760">
    <property type="entry name" value="YtpR"/>
    <property type="match status" value="1"/>
</dbReference>
<proteinExistence type="inferred from homology"/>
<dbReference type="Pfam" id="PF03147">
    <property type="entry name" value="FDX-ACB"/>
    <property type="match status" value="1"/>
</dbReference>
<evidence type="ECO:0000256" key="5">
    <source>
        <dbReference type="ARBA" id="ARBA00022555"/>
    </source>
</evidence>
<dbReference type="InterPro" id="IPR045864">
    <property type="entry name" value="aa-tRNA-synth_II/BPL/LPL"/>
</dbReference>
<evidence type="ECO:0000256" key="12">
    <source>
        <dbReference type="ARBA" id="ARBA00022917"/>
    </source>
</evidence>
<comment type="subunit">
    <text evidence="3 15">Tetramer of two alpha and two beta subunits.</text>
</comment>
<evidence type="ECO:0000256" key="2">
    <source>
        <dbReference type="ARBA" id="ARBA00008653"/>
    </source>
</evidence>
<dbReference type="InterPro" id="IPR033714">
    <property type="entry name" value="tRNA_bind_bactPheRS"/>
</dbReference>
<dbReference type="FunFam" id="3.30.70.380:FF:000001">
    <property type="entry name" value="Phenylalanine--tRNA ligase beta subunit"/>
    <property type="match status" value="1"/>
</dbReference>
<dbReference type="SUPFAM" id="SSF54991">
    <property type="entry name" value="Anticodon-binding domain of PheRS"/>
    <property type="match status" value="1"/>
</dbReference>
<keyword evidence="7 15" id="KW-0479">Metal-binding</keyword>
<organism evidence="21 22">
    <name type="scientific">Eiseniibacteriota bacterium</name>
    <dbReference type="NCBI Taxonomy" id="2212470"/>
    <lineage>
        <taxon>Bacteria</taxon>
        <taxon>Candidatus Eiseniibacteriota</taxon>
    </lineage>
</organism>
<dbReference type="SMART" id="SM00874">
    <property type="entry name" value="B5"/>
    <property type="match status" value="1"/>
</dbReference>
<dbReference type="InterPro" id="IPR002547">
    <property type="entry name" value="tRNA-bd_dom"/>
</dbReference>
<dbReference type="Pfam" id="PF01588">
    <property type="entry name" value="tRNA_bind"/>
    <property type="match status" value="1"/>
</dbReference>
<dbReference type="HAMAP" id="MF_00283">
    <property type="entry name" value="Phe_tRNA_synth_beta1"/>
    <property type="match status" value="1"/>
</dbReference>
<evidence type="ECO:0000259" key="18">
    <source>
        <dbReference type="PROSITE" id="PS50886"/>
    </source>
</evidence>
<dbReference type="FunFam" id="2.40.50.140:FF:000045">
    <property type="entry name" value="Phenylalanine--tRNA ligase beta subunit"/>
    <property type="match status" value="1"/>
</dbReference>
<dbReference type="EMBL" id="VBOT01000125">
    <property type="protein sequence ID" value="TMQ49277.1"/>
    <property type="molecule type" value="Genomic_DNA"/>
</dbReference>
<keyword evidence="8 15" id="KW-0547">Nucleotide-binding</keyword>
<dbReference type="SMART" id="SM00873">
    <property type="entry name" value="B3_4"/>
    <property type="match status" value="1"/>
</dbReference>
<dbReference type="InterPro" id="IPR005121">
    <property type="entry name" value="Fdx_antiC-bd"/>
</dbReference>
<name>A0A538SD28_UNCEI</name>
<dbReference type="InterPro" id="IPR012340">
    <property type="entry name" value="NA-bd_OB-fold"/>
</dbReference>
<evidence type="ECO:0000256" key="13">
    <source>
        <dbReference type="ARBA" id="ARBA00023146"/>
    </source>
</evidence>
<protein>
    <recommendedName>
        <fullName evidence="15">Phenylalanine--tRNA ligase beta subunit</fullName>
        <ecNumber evidence="15">6.1.1.20</ecNumber>
    </recommendedName>
    <alternativeName>
        <fullName evidence="15">Phenylalanyl-tRNA synthetase beta subunit</fullName>
        <shortName evidence="15">PheRS</shortName>
    </alternativeName>
</protein>
<dbReference type="AlphaFoldDB" id="A0A538SD28"/>
<dbReference type="GO" id="GO:0005524">
    <property type="term" value="F:ATP binding"/>
    <property type="evidence" value="ECO:0007669"/>
    <property type="project" value="UniProtKB-UniRule"/>
</dbReference>
<dbReference type="Pfam" id="PF17759">
    <property type="entry name" value="tRNA_synthFbeta"/>
    <property type="match status" value="1"/>
</dbReference>
<keyword evidence="5 16" id="KW-0820">tRNA-binding</keyword>
<reference evidence="21 22" key="1">
    <citation type="journal article" date="2019" name="Nat. Microbiol.">
        <title>Mediterranean grassland soil C-N compound turnover is dependent on rainfall and depth, and is mediated by genomically divergent microorganisms.</title>
        <authorList>
            <person name="Diamond S."/>
            <person name="Andeer P.F."/>
            <person name="Li Z."/>
            <person name="Crits-Christoph A."/>
            <person name="Burstein D."/>
            <person name="Anantharaman K."/>
            <person name="Lane K.R."/>
            <person name="Thomas B.C."/>
            <person name="Pan C."/>
            <person name="Northen T.R."/>
            <person name="Banfield J.F."/>
        </authorList>
    </citation>
    <scope>NUCLEOTIDE SEQUENCE [LARGE SCALE GENOMIC DNA]</scope>
    <source>
        <strain evidence="21">WS_3</strain>
    </source>
</reference>
<evidence type="ECO:0000256" key="4">
    <source>
        <dbReference type="ARBA" id="ARBA00022490"/>
    </source>
</evidence>
<dbReference type="GO" id="GO:0004826">
    <property type="term" value="F:phenylalanine-tRNA ligase activity"/>
    <property type="evidence" value="ECO:0007669"/>
    <property type="project" value="UniProtKB-UniRule"/>
</dbReference>
<evidence type="ECO:0000256" key="1">
    <source>
        <dbReference type="ARBA" id="ARBA00004496"/>
    </source>
</evidence>
<dbReference type="Gene3D" id="3.30.70.380">
    <property type="entry name" value="Ferrodoxin-fold anticodon-binding domain"/>
    <property type="match status" value="1"/>
</dbReference>
<dbReference type="EC" id="6.1.1.20" evidence="15"/>
<keyword evidence="12 15" id="KW-0648">Protein biosynthesis</keyword>
<keyword evidence="10 15" id="KW-0460">Magnesium</keyword>
<evidence type="ECO:0000259" key="19">
    <source>
        <dbReference type="PROSITE" id="PS51447"/>
    </source>
</evidence>
<dbReference type="PANTHER" id="PTHR10947">
    <property type="entry name" value="PHENYLALANYL-TRNA SYNTHETASE BETA CHAIN AND LEUCINE-RICH REPEAT-CONTAINING PROTEIN 47"/>
    <property type="match status" value="1"/>
</dbReference>